<accession>A0ABS6D082</accession>
<dbReference type="InterPro" id="IPR004560">
    <property type="entry name" value="L-Ru-5P_3-Epase"/>
</dbReference>
<keyword evidence="1 4" id="KW-0413">Isomerase</keyword>
<dbReference type="InterPro" id="IPR050417">
    <property type="entry name" value="Sugar_Epim/Isomerase"/>
</dbReference>
<dbReference type="Gene3D" id="3.20.20.150">
    <property type="entry name" value="Divalent-metal-dependent TIM barrel enzymes"/>
    <property type="match status" value="1"/>
</dbReference>
<gene>
    <name evidence="4" type="ORF">HGO97_003785</name>
</gene>
<sequence length="283" mass="32464">MAKAFTLGLYEKSMPSQLEWKEKLLCAKEAGFDFVEISIDETEEKLKRLDMTQEERLKLVRLMAETGVPIRTMCLSGHRKYPLGSRDPEVCARGMEIMEKAIRLADDLGIRIIQLAGYDVYYEESTFETKKRFLKNLKKAAEIAEKYGILLGFETMENEFMNTVEKAMKYVTLVCSPYLNVYPDIGNITNAAKTYQTDVLEDLTLGKGHIVAMHLKETVPGKFREIPFGTGHVDFEGAAEAAWKLGVRKFVTEFWYTGNPAWKDDLRNAHDMFTEILKRQDNE</sequence>
<name>A0ABS6D082_9FIRM</name>
<feature type="domain" description="Xylose isomerase-like TIM barrel" evidence="3">
    <location>
        <begin position="27"/>
        <end position="266"/>
    </location>
</feature>
<dbReference type="InterPro" id="IPR013022">
    <property type="entry name" value="Xyl_isomerase-like_TIM-brl"/>
</dbReference>
<keyword evidence="5" id="KW-1185">Reference proteome</keyword>
<organism evidence="4 5">
    <name type="scientific">Faecalicatena faecalis</name>
    <dbReference type="NCBI Taxonomy" id="2726362"/>
    <lineage>
        <taxon>Bacteria</taxon>
        <taxon>Bacillati</taxon>
        <taxon>Bacillota</taxon>
        <taxon>Clostridia</taxon>
        <taxon>Lachnospirales</taxon>
        <taxon>Lachnospiraceae</taxon>
        <taxon>Faecalicatena</taxon>
    </lineage>
</organism>
<evidence type="ECO:0000256" key="1">
    <source>
        <dbReference type="ARBA" id="ARBA00023235"/>
    </source>
</evidence>
<comment type="caution">
    <text evidence="4">The sequence shown here is derived from an EMBL/GenBank/DDBJ whole genome shotgun (WGS) entry which is preliminary data.</text>
</comment>
<dbReference type="SUPFAM" id="SSF51658">
    <property type="entry name" value="Xylose isomerase-like"/>
    <property type="match status" value="1"/>
</dbReference>
<dbReference type="NCBIfam" id="NF009688">
    <property type="entry name" value="PRK13209.1"/>
    <property type="match status" value="1"/>
</dbReference>
<evidence type="ECO:0000256" key="2">
    <source>
        <dbReference type="NCBIfam" id="TIGR00542"/>
    </source>
</evidence>
<proteinExistence type="predicted"/>
<dbReference type="Pfam" id="PF01261">
    <property type="entry name" value="AP_endonuc_2"/>
    <property type="match status" value="1"/>
</dbReference>
<reference evidence="4 5" key="1">
    <citation type="submission" date="2021-06" db="EMBL/GenBank/DDBJ databases">
        <title>Faecalicatena sp. nov. isolated from porcine feces.</title>
        <authorList>
            <person name="Oh B.S."/>
            <person name="Lee J.H."/>
        </authorList>
    </citation>
    <scope>NUCLEOTIDE SEQUENCE [LARGE SCALE GENOMIC DNA]</scope>
    <source>
        <strain evidence="4 5">AGMB00832</strain>
    </source>
</reference>
<dbReference type="NCBIfam" id="TIGR00542">
    <property type="entry name" value="hxl6Piso_put"/>
    <property type="match status" value="1"/>
</dbReference>
<dbReference type="PANTHER" id="PTHR43489:SF1">
    <property type="entry name" value="L-RIBULOSE-5-PHOSPHATE 3-EPIMERASE SGBU-RELATED"/>
    <property type="match status" value="1"/>
</dbReference>
<dbReference type="InterPro" id="IPR036237">
    <property type="entry name" value="Xyl_isomerase-like_sf"/>
</dbReference>
<dbReference type="GO" id="GO:0034015">
    <property type="term" value="F:L-ribulose-5-phosphate 3-epimerase activity"/>
    <property type="evidence" value="ECO:0007669"/>
    <property type="project" value="UniProtKB-EC"/>
</dbReference>
<dbReference type="RefSeq" id="WP_168866755.1">
    <property type="nucleotide sequence ID" value="NZ_JABACJ020000002.1"/>
</dbReference>
<dbReference type="EMBL" id="JABACJ020000002">
    <property type="protein sequence ID" value="MBU3874934.1"/>
    <property type="molecule type" value="Genomic_DNA"/>
</dbReference>
<dbReference type="NCBIfam" id="NF009689">
    <property type="entry name" value="PRK13210.1"/>
    <property type="match status" value="1"/>
</dbReference>
<dbReference type="Proteomes" id="UP000723714">
    <property type="component" value="Unassembled WGS sequence"/>
</dbReference>
<protein>
    <recommendedName>
        <fullName evidence="2">L-ribulose-5-phosphate 3-epimerase</fullName>
    </recommendedName>
</protein>
<evidence type="ECO:0000259" key="3">
    <source>
        <dbReference type="Pfam" id="PF01261"/>
    </source>
</evidence>
<dbReference type="PANTHER" id="PTHR43489">
    <property type="entry name" value="ISOMERASE"/>
    <property type="match status" value="1"/>
</dbReference>
<evidence type="ECO:0000313" key="4">
    <source>
        <dbReference type="EMBL" id="MBU3874934.1"/>
    </source>
</evidence>
<evidence type="ECO:0000313" key="5">
    <source>
        <dbReference type="Proteomes" id="UP000723714"/>
    </source>
</evidence>